<dbReference type="Pfam" id="PF05229">
    <property type="entry name" value="SCPU"/>
    <property type="match status" value="2"/>
</dbReference>
<keyword evidence="3" id="KW-0167">Capsid protein</keyword>
<dbReference type="SMART" id="SM00972">
    <property type="entry name" value="SCPU"/>
    <property type="match status" value="2"/>
</dbReference>
<keyword evidence="3" id="KW-0946">Virion</keyword>
<sequence>MNRLHAVALCLMLSLFARPASAATTCTGSMTNLNFAATSGGVTDATATFTVTCNTFGLSLLANARVNMCVSIFSGTDGGGTLNPRRLINTFSDPMNMQLYTDAARTAIWGARGNATVPNPVLLQFTYSVPVLGGSETQNVTLYGRIPAQTGLNAGTYVNRFTAATDTLIEFRYAEQLLGTPPMPASCISGGTGGTSSQFPFTVNGSVPDSCTLTPKPVPNMAFGNVPGPITSNVDQTTSIGLVCSGRTAWQIGLNNGLYASGATRRMRNGAGQFVVYELYRNSPRTQRWGNTLGSDTLTGTGTGAAQSLPVYGRVGAQTPSIGSYSDTITVTVTY</sequence>
<dbReference type="AlphaFoldDB" id="A0A0S2F435"/>
<dbReference type="PATRIC" id="fig|84531.8.peg.123"/>
<dbReference type="KEGG" id="lab:LA76x_0121"/>
<dbReference type="InterPro" id="IPR007893">
    <property type="entry name" value="Spore_coat_U/FanG"/>
</dbReference>
<accession>A0A0S2F435</accession>
<name>A0A0S2F435_LYSAN</name>
<gene>
    <name evidence="3" type="ORF">LA76x_0121</name>
</gene>
<evidence type="ECO:0000259" key="2">
    <source>
        <dbReference type="Pfam" id="PF05229"/>
    </source>
</evidence>
<dbReference type="RefSeq" id="WP_057916130.1">
    <property type="nucleotide sequence ID" value="NZ_CP011129.1"/>
</dbReference>
<feature type="domain" description="Spore coat protein U/FanG" evidence="2">
    <location>
        <begin position="199"/>
        <end position="332"/>
    </location>
</feature>
<reference evidence="3 4" key="1">
    <citation type="journal article" date="2015" name="BMC Genomics">
        <title>Comparative genomics and metabolic profiling of the genus Lysobacter.</title>
        <authorList>
            <person name="de Bruijn I."/>
            <person name="Cheng X."/>
            <person name="de Jager V."/>
            <person name="Exposito R.G."/>
            <person name="Watrous J."/>
            <person name="Patel N."/>
            <person name="Postma J."/>
            <person name="Dorrestein P.C."/>
            <person name="Kobayashi D."/>
            <person name="Raaijmakers J.M."/>
        </authorList>
    </citation>
    <scope>NUCLEOTIDE SEQUENCE [LARGE SCALE GENOMIC DNA]</scope>
    <source>
        <strain evidence="3 4">76</strain>
    </source>
</reference>
<protein>
    <submittedName>
        <fullName evidence="3">Spore Coat Protein U domain protein</fullName>
    </submittedName>
</protein>
<dbReference type="InterPro" id="IPR053167">
    <property type="entry name" value="Spore_coat_component"/>
</dbReference>
<dbReference type="Proteomes" id="UP000060787">
    <property type="component" value="Chromosome"/>
</dbReference>
<feature type="chain" id="PRO_5006596604" evidence="1">
    <location>
        <begin position="23"/>
        <end position="335"/>
    </location>
</feature>
<evidence type="ECO:0000313" key="3">
    <source>
        <dbReference type="EMBL" id="ALN78283.1"/>
    </source>
</evidence>
<evidence type="ECO:0000313" key="4">
    <source>
        <dbReference type="Proteomes" id="UP000060787"/>
    </source>
</evidence>
<keyword evidence="1" id="KW-0732">Signal</keyword>
<dbReference type="EMBL" id="CP011129">
    <property type="protein sequence ID" value="ALN78283.1"/>
    <property type="molecule type" value="Genomic_DNA"/>
</dbReference>
<evidence type="ECO:0000256" key="1">
    <source>
        <dbReference type="SAM" id="SignalP"/>
    </source>
</evidence>
<feature type="signal peptide" evidence="1">
    <location>
        <begin position="1"/>
        <end position="22"/>
    </location>
</feature>
<proteinExistence type="predicted"/>
<feature type="domain" description="Spore coat protein U/FanG" evidence="2">
    <location>
        <begin position="20"/>
        <end position="162"/>
    </location>
</feature>
<dbReference type="PANTHER" id="PTHR37089:SF4">
    <property type="entry name" value="EXPORTED PROTEIN"/>
    <property type="match status" value="1"/>
</dbReference>
<organism evidence="3 4">
    <name type="scientific">Lysobacter antibioticus</name>
    <dbReference type="NCBI Taxonomy" id="84531"/>
    <lineage>
        <taxon>Bacteria</taxon>
        <taxon>Pseudomonadati</taxon>
        <taxon>Pseudomonadota</taxon>
        <taxon>Gammaproteobacteria</taxon>
        <taxon>Lysobacterales</taxon>
        <taxon>Lysobacteraceae</taxon>
        <taxon>Lysobacter</taxon>
    </lineage>
</organism>
<dbReference type="STRING" id="84531.LA76x_0121"/>
<keyword evidence="4" id="KW-1185">Reference proteome</keyword>
<dbReference type="PANTHER" id="PTHR37089">
    <property type="entry name" value="PROTEIN U-RELATED"/>
    <property type="match status" value="1"/>
</dbReference>